<evidence type="ECO:0000313" key="4">
    <source>
        <dbReference type="Proteomes" id="UP000244527"/>
    </source>
</evidence>
<feature type="transmembrane region" description="Helical" evidence="1">
    <location>
        <begin position="46"/>
        <end position="66"/>
    </location>
</feature>
<dbReference type="KEGG" id="ffa:FFWV33_16600"/>
<evidence type="ECO:0000256" key="2">
    <source>
        <dbReference type="SAM" id="SignalP"/>
    </source>
</evidence>
<gene>
    <name evidence="3" type="ORF">FFWV33_16600</name>
</gene>
<feature type="signal peptide" evidence="2">
    <location>
        <begin position="1"/>
        <end position="20"/>
    </location>
</feature>
<reference evidence="3 4" key="1">
    <citation type="submission" date="2017-04" db="EMBL/GenBank/DDBJ databases">
        <title>Compelte genome sequence of WV33.</title>
        <authorList>
            <person name="Lee P.C."/>
        </authorList>
    </citation>
    <scope>NUCLEOTIDE SEQUENCE [LARGE SCALE GENOMIC DNA]</scope>
    <source>
        <strain evidence="3 4">WV33</strain>
    </source>
</reference>
<keyword evidence="1" id="KW-1133">Transmembrane helix</keyword>
<dbReference type="Proteomes" id="UP000244527">
    <property type="component" value="Chromosome"/>
</dbReference>
<evidence type="ECO:0008006" key="5">
    <source>
        <dbReference type="Google" id="ProtNLM"/>
    </source>
</evidence>
<keyword evidence="1" id="KW-0812">Transmembrane</keyword>
<dbReference type="RefSeq" id="WP_108741933.1">
    <property type="nucleotide sequence ID" value="NZ_CP020918.1"/>
</dbReference>
<accession>A0A2S1LH37</accession>
<proteinExistence type="predicted"/>
<keyword evidence="4" id="KW-1185">Reference proteome</keyword>
<evidence type="ECO:0000256" key="1">
    <source>
        <dbReference type="SAM" id="Phobius"/>
    </source>
</evidence>
<organism evidence="3 4">
    <name type="scientific">Flavobacterium faecale</name>
    <dbReference type="NCBI Taxonomy" id="1355330"/>
    <lineage>
        <taxon>Bacteria</taxon>
        <taxon>Pseudomonadati</taxon>
        <taxon>Bacteroidota</taxon>
        <taxon>Flavobacteriia</taxon>
        <taxon>Flavobacteriales</taxon>
        <taxon>Flavobacteriaceae</taxon>
        <taxon>Flavobacterium</taxon>
    </lineage>
</organism>
<keyword evidence="2" id="KW-0732">Signal</keyword>
<protein>
    <recommendedName>
        <fullName evidence="5">Signal peptidase</fullName>
    </recommendedName>
</protein>
<sequence>MNLKKLILMYSILFSTLCFSQGWDPGPDPGFGGGSGDPAEDPVPLPIDGIEFPLLITGIIIAIVLIRKNREVEIY</sequence>
<feature type="chain" id="PRO_5015682540" description="Signal peptidase" evidence="2">
    <location>
        <begin position="21"/>
        <end position="75"/>
    </location>
</feature>
<keyword evidence="1" id="KW-0472">Membrane</keyword>
<dbReference type="AlphaFoldDB" id="A0A2S1LH37"/>
<dbReference type="EMBL" id="CP020918">
    <property type="protein sequence ID" value="AWG23029.1"/>
    <property type="molecule type" value="Genomic_DNA"/>
</dbReference>
<evidence type="ECO:0000313" key="3">
    <source>
        <dbReference type="EMBL" id="AWG23029.1"/>
    </source>
</evidence>
<name>A0A2S1LH37_9FLAO</name>